<dbReference type="RefSeq" id="WP_307248309.1">
    <property type="nucleotide sequence ID" value="NZ_JAUSQZ010000001.1"/>
</dbReference>
<name>A0ABT9PCU6_9ACTN</name>
<comment type="caution">
    <text evidence="1">The sequence shown here is derived from an EMBL/GenBank/DDBJ whole genome shotgun (WGS) entry which is preliminary data.</text>
</comment>
<dbReference type="EMBL" id="JAUSQZ010000001">
    <property type="protein sequence ID" value="MDP9829790.1"/>
    <property type="molecule type" value="Genomic_DNA"/>
</dbReference>
<accession>A0ABT9PCU6</accession>
<protein>
    <submittedName>
        <fullName evidence="1">Uncharacterized protein</fullName>
    </submittedName>
</protein>
<dbReference type="Proteomes" id="UP001235712">
    <property type="component" value="Unassembled WGS sequence"/>
</dbReference>
<evidence type="ECO:0000313" key="2">
    <source>
        <dbReference type="Proteomes" id="UP001235712"/>
    </source>
</evidence>
<evidence type="ECO:0000313" key="1">
    <source>
        <dbReference type="EMBL" id="MDP9829790.1"/>
    </source>
</evidence>
<reference evidence="1 2" key="1">
    <citation type="submission" date="2023-07" db="EMBL/GenBank/DDBJ databases">
        <title>Sequencing the genomes of 1000 actinobacteria strains.</title>
        <authorList>
            <person name="Klenk H.-P."/>
        </authorList>
    </citation>
    <scope>NUCLEOTIDE SEQUENCE [LARGE SCALE GENOMIC DNA]</scope>
    <source>
        <strain evidence="1 2">DSM 44388</strain>
    </source>
</reference>
<keyword evidence="2" id="KW-1185">Reference proteome</keyword>
<proteinExistence type="predicted"/>
<gene>
    <name evidence="1" type="ORF">J2S57_005539</name>
</gene>
<sequence length="109" mass="12156">MTTVPEQIRIAHRPAGRRLGIIAGMPLDETLLNQISAILEASGQPPLRRLARLRPRPGENTTRPHDAAWFVERFGHEYTTVVLTPDMLSPQVEKACRDEQCALVVVPLP</sequence>
<organism evidence="1 2">
    <name type="scientific">Kineosporia succinea</name>
    <dbReference type="NCBI Taxonomy" id="84632"/>
    <lineage>
        <taxon>Bacteria</taxon>
        <taxon>Bacillati</taxon>
        <taxon>Actinomycetota</taxon>
        <taxon>Actinomycetes</taxon>
        <taxon>Kineosporiales</taxon>
        <taxon>Kineosporiaceae</taxon>
        <taxon>Kineosporia</taxon>
    </lineage>
</organism>